<dbReference type="Pfam" id="PF00126">
    <property type="entry name" value="HTH_1"/>
    <property type="match status" value="1"/>
</dbReference>
<dbReference type="FunFam" id="3.40.190.290:FF:000012">
    <property type="entry name" value="Transcriptional regulator, LysR family"/>
    <property type="match status" value="1"/>
</dbReference>
<accession>A0A017HLW8</accession>
<dbReference type="Proteomes" id="UP000019666">
    <property type="component" value="Unassembled WGS sequence"/>
</dbReference>
<dbReference type="GO" id="GO:0006351">
    <property type="term" value="P:DNA-templated transcription"/>
    <property type="evidence" value="ECO:0007669"/>
    <property type="project" value="TreeGrafter"/>
</dbReference>
<dbReference type="HOGENOM" id="CLU_039613_16_1_5"/>
<keyword evidence="2" id="KW-0805">Transcription regulation</keyword>
<feature type="domain" description="HTH lysR-type" evidence="5">
    <location>
        <begin position="4"/>
        <end position="61"/>
    </location>
</feature>
<dbReference type="InterPro" id="IPR036388">
    <property type="entry name" value="WH-like_DNA-bd_sf"/>
</dbReference>
<sequence length="296" mass="33034">MRRDDLTDLNVFVAVAEERSFTRAAARLGLTQSTLSHTIRSFEERLGVRLLTRTTRSVALTEAGERLLRVAQPGIEAIAAELTALAELRDKPAGTVRITTSNHAHQTILWPALKRLLPGFPDIRVEVVIEHRFTDVVAERFDAGIRLGEAVERDMIAVRVGPDLRWIVVGSPVYFADRPAPAVPQDLTMHRCINYRNSTSGDLYAWEFEKEGRALNVRVEGALVFNDTLPAMEAAMEGFGLAYLPEDVAAASLRDGRLVAVLGDWCPYSPGYHLYYPSRRQPTPAFALLVDALRWR</sequence>
<evidence type="ECO:0000259" key="5">
    <source>
        <dbReference type="PROSITE" id="PS50931"/>
    </source>
</evidence>
<dbReference type="Gene3D" id="3.40.190.290">
    <property type="match status" value="1"/>
</dbReference>
<protein>
    <submittedName>
        <fullName evidence="6">Transcriptional regulator, LysR family</fullName>
    </submittedName>
</protein>
<dbReference type="PRINTS" id="PR00039">
    <property type="entry name" value="HTHLYSR"/>
</dbReference>
<reference evidence="6 7" key="1">
    <citation type="submission" date="2013-02" db="EMBL/GenBank/DDBJ databases">
        <authorList>
            <person name="Fiebig A."/>
            <person name="Goeker M."/>
            <person name="Klenk H.-P.P."/>
        </authorList>
    </citation>
    <scope>NUCLEOTIDE SEQUENCE [LARGE SCALE GENOMIC DNA]</scope>
    <source>
        <strain evidence="6 7">DSM 19309</strain>
    </source>
</reference>
<dbReference type="GO" id="GO:0043565">
    <property type="term" value="F:sequence-specific DNA binding"/>
    <property type="evidence" value="ECO:0007669"/>
    <property type="project" value="TreeGrafter"/>
</dbReference>
<evidence type="ECO:0000313" key="6">
    <source>
        <dbReference type="EMBL" id="EYD74774.1"/>
    </source>
</evidence>
<dbReference type="CDD" id="cd08474">
    <property type="entry name" value="PBP2_CrgA_like_5"/>
    <property type="match status" value="1"/>
</dbReference>
<dbReference type="InterPro" id="IPR036390">
    <property type="entry name" value="WH_DNA-bd_sf"/>
</dbReference>
<dbReference type="OrthoDB" id="9813056at2"/>
<keyword evidence="7" id="KW-1185">Reference proteome</keyword>
<dbReference type="InterPro" id="IPR058163">
    <property type="entry name" value="LysR-type_TF_proteobact-type"/>
</dbReference>
<dbReference type="STRING" id="442562.Rumeso_03637"/>
<evidence type="ECO:0000256" key="1">
    <source>
        <dbReference type="ARBA" id="ARBA00009437"/>
    </source>
</evidence>
<evidence type="ECO:0000256" key="3">
    <source>
        <dbReference type="ARBA" id="ARBA00023125"/>
    </source>
</evidence>
<dbReference type="PANTHER" id="PTHR30537:SF1">
    <property type="entry name" value="HTH-TYPE TRANSCRIPTIONAL REGULATOR PGRR"/>
    <property type="match status" value="1"/>
</dbReference>
<dbReference type="InterPro" id="IPR000847">
    <property type="entry name" value="LysR_HTH_N"/>
</dbReference>
<dbReference type="GO" id="GO:0003700">
    <property type="term" value="F:DNA-binding transcription factor activity"/>
    <property type="evidence" value="ECO:0007669"/>
    <property type="project" value="InterPro"/>
</dbReference>
<dbReference type="FunFam" id="1.10.10.10:FF:000001">
    <property type="entry name" value="LysR family transcriptional regulator"/>
    <property type="match status" value="1"/>
</dbReference>
<comment type="caution">
    <text evidence="6">The sequence shown here is derived from an EMBL/GenBank/DDBJ whole genome shotgun (WGS) entry which is preliminary data.</text>
</comment>
<dbReference type="InterPro" id="IPR005119">
    <property type="entry name" value="LysR_subst-bd"/>
</dbReference>
<organism evidence="6 7">
    <name type="scientific">Rubellimicrobium mesophilum DSM 19309</name>
    <dbReference type="NCBI Taxonomy" id="442562"/>
    <lineage>
        <taxon>Bacteria</taxon>
        <taxon>Pseudomonadati</taxon>
        <taxon>Pseudomonadota</taxon>
        <taxon>Alphaproteobacteria</taxon>
        <taxon>Rhodobacterales</taxon>
        <taxon>Roseobacteraceae</taxon>
        <taxon>Rubellimicrobium</taxon>
    </lineage>
</organism>
<evidence type="ECO:0000256" key="4">
    <source>
        <dbReference type="ARBA" id="ARBA00023163"/>
    </source>
</evidence>
<dbReference type="SUPFAM" id="SSF46785">
    <property type="entry name" value="Winged helix' DNA-binding domain"/>
    <property type="match status" value="1"/>
</dbReference>
<dbReference type="Gene3D" id="1.10.10.10">
    <property type="entry name" value="Winged helix-like DNA-binding domain superfamily/Winged helix DNA-binding domain"/>
    <property type="match status" value="1"/>
</dbReference>
<dbReference type="SUPFAM" id="SSF53850">
    <property type="entry name" value="Periplasmic binding protein-like II"/>
    <property type="match status" value="1"/>
</dbReference>
<dbReference type="EMBL" id="AOSK01000106">
    <property type="protein sequence ID" value="EYD74774.1"/>
    <property type="molecule type" value="Genomic_DNA"/>
</dbReference>
<keyword evidence="3" id="KW-0238">DNA-binding</keyword>
<dbReference type="PANTHER" id="PTHR30537">
    <property type="entry name" value="HTH-TYPE TRANSCRIPTIONAL REGULATOR"/>
    <property type="match status" value="1"/>
</dbReference>
<name>A0A017HLW8_9RHOB</name>
<comment type="similarity">
    <text evidence="1">Belongs to the LysR transcriptional regulatory family.</text>
</comment>
<keyword evidence="4" id="KW-0804">Transcription</keyword>
<dbReference type="PROSITE" id="PS50931">
    <property type="entry name" value="HTH_LYSR"/>
    <property type="match status" value="1"/>
</dbReference>
<gene>
    <name evidence="6" type="ORF">Rumeso_03637</name>
</gene>
<dbReference type="PATRIC" id="fig|442562.3.peg.3581"/>
<evidence type="ECO:0000256" key="2">
    <source>
        <dbReference type="ARBA" id="ARBA00023015"/>
    </source>
</evidence>
<dbReference type="AlphaFoldDB" id="A0A017HLW8"/>
<dbReference type="RefSeq" id="WP_037281069.1">
    <property type="nucleotide sequence ID" value="NZ_KK088580.1"/>
</dbReference>
<evidence type="ECO:0000313" key="7">
    <source>
        <dbReference type="Proteomes" id="UP000019666"/>
    </source>
</evidence>
<proteinExistence type="inferred from homology"/>
<dbReference type="Pfam" id="PF03466">
    <property type="entry name" value="LysR_substrate"/>
    <property type="match status" value="1"/>
</dbReference>